<dbReference type="Gene3D" id="3.40.50.720">
    <property type="entry name" value="NAD(P)-binding Rossmann-like Domain"/>
    <property type="match status" value="1"/>
</dbReference>
<comment type="similarity">
    <text evidence="2">Belongs to the short-chain dehydrogenases/reductases (SDR) family.</text>
</comment>
<keyword evidence="3" id="KW-0472">Membrane</keyword>
<evidence type="ECO:0000256" key="3">
    <source>
        <dbReference type="SAM" id="Phobius"/>
    </source>
</evidence>
<organism evidence="4 5">
    <name type="scientific">Saccoglossus kowalevskii</name>
    <name type="common">Acorn worm</name>
    <dbReference type="NCBI Taxonomy" id="10224"/>
    <lineage>
        <taxon>Eukaryota</taxon>
        <taxon>Metazoa</taxon>
        <taxon>Hemichordata</taxon>
        <taxon>Enteropneusta</taxon>
        <taxon>Harrimaniidae</taxon>
        <taxon>Saccoglossus</taxon>
    </lineage>
</organism>
<dbReference type="GeneID" id="100374321"/>
<feature type="transmembrane region" description="Helical" evidence="3">
    <location>
        <begin position="15"/>
        <end position="34"/>
    </location>
</feature>
<accession>A0ABM0MD90</accession>
<name>A0ABM0MD90_SACKO</name>
<feature type="transmembrane region" description="Helical" evidence="3">
    <location>
        <begin position="63"/>
        <end position="85"/>
    </location>
</feature>
<dbReference type="InterPro" id="IPR036291">
    <property type="entry name" value="NAD(P)-bd_dom_sf"/>
</dbReference>
<evidence type="ECO:0000256" key="2">
    <source>
        <dbReference type="RuleBase" id="RU000363"/>
    </source>
</evidence>
<dbReference type="PROSITE" id="PS00061">
    <property type="entry name" value="ADH_SHORT"/>
    <property type="match status" value="1"/>
</dbReference>
<dbReference type="Pfam" id="PF00106">
    <property type="entry name" value="adh_short"/>
    <property type="match status" value="1"/>
</dbReference>
<dbReference type="PRINTS" id="PR00081">
    <property type="entry name" value="GDHRDH"/>
</dbReference>
<gene>
    <name evidence="5" type="primary">LOC100374321</name>
</gene>
<protein>
    <submittedName>
        <fullName evidence="5">Estradiol 17-beta-dehydrogenase 2-like</fullName>
    </submittedName>
</protein>
<dbReference type="Proteomes" id="UP000694865">
    <property type="component" value="Unplaced"/>
</dbReference>
<dbReference type="SUPFAM" id="SSF51735">
    <property type="entry name" value="NAD(P)-binding Rossmann-fold domains"/>
    <property type="match status" value="1"/>
</dbReference>
<keyword evidence="1" id="KW-0560">Oxidoreductase</keyword>
<dbReference type="PANTHER" id="PTHR43313:SF50">
    <property type="entry name" value="GH26015P"/>
    <property type="match status" value="1"/>
</dbReference>
<dbReference type="RefSeq" id="XP_006817981.1">
    <property type="nucleotide sequence ID" value="XM_006817918.1"/>
</dbReference>
<evidence type="ECO:0000256" key="1">
    <source>
        <dbReference type="ARBA" id="ARBA00023002"/>
    </source>
</evidence>
<keyword evidence="4" id="KW-1185">Reference proteome</keyword>
<dbReference type="PRINTS" id="PR00080">
    <property type="entry name" value="SDRFAMILY"/>
</dbReference>
<evidence type="ECO:0000313" key="5">
    <source>
        <dbReference type="RefSeq" id="XP_006817981.1"/>
    </source>
</evidence>
<sequence>MEESLSEGGDEELLMLYHLVYSTVSFIFGIAVLVKYFRNELRLGVRCVYALLVLFAGEPVCHFAIGSHLGVIIFILFCIVTYVTLPANHLEINHKAVLVTGCDSGLGLALAQYLDKRGFDVFAGILHKGGHGEVLLNASCSTRLTTLQLDVTKKDQIQQAFQTVQRKLGGQGLWGLVNNAGVFSFMDIELTPLSIYQQLLDVNCLAVVQMTKTFLPLIRKVQGRVVNISSTYGRVPLMGLSAYNISKAGVEIFTDVLRQEMKKWGIKVSLVEPYGFLTSIISRDKMDCVYHSMMDNLTPELLQLYGTSYFETYKKEIVEHEGRTLHCSESLTEDCQFLCRCVRDALLSRWPQARYPEGPGARILMLLSDHLPTAMLDLFLPHILPDWAKIKPDVSQSSSNMQY</sequence>
<keyword evidence="3" id="KW-1133">Transmembrane helix</keyword>
<evidence type="ECO:0000313" key="4">
    <source>
        <dbReference type="Proteomes" id="UP000694865"/>
    </source>
</evidence>
<reference evidence="5" key="1">
    <citation type="submission" date="2025-08" db="UniProtKB">
        <authorList>
            <consortium name="RefSeq"/>
        </authorList>
    </citation>
    <scope>IDENTIFICATION</scope>
    <source>
        <tissue evidence="5">Testes</tissue>
    </source>
</reference>
<keyword evidence="3" id="KW-0812">Transmembrane</keyword>
<dbReference type="InterPro" id="IPR020904">
    <property type="entry name" value="Sc_DH/Rdtase_CS"/>
</dbReference>
<dbReference type="InterPro" id="IPR002347">
    <property type="entry name" value="SDR_fam"/>
</dbReference>
<proteinExistence type="inferred from homology"/>
<dbReference type="PANTHER" id="PTHR43313">
    <property type="entry name" value="SHORT-CHAIN DEHYDROGENASE/REDUCTASE FAMILY 9C"/>
    <property type="match status" value="1"/>
</dbReference>